<feature type="compositionally biased region" description="Low complexity" evidence="1">
    <location>
        <begin position="537"/>
        <end position="546"/>
    </location>
</feature>
<dbReference type="RefSeq" id="WP_265381622.1">
    <property type="nucleotide sequence ID" value="NZ_CP110615.1"/>
</dbReference>
<sequence length="619" mass="63644">MTAVGFAPGTALASSHREAPLVAADPLADNTDVYAFVSPDDSNSVTLIANWIPFEEPNGGPNFYPFGTGAKTDTTANQGYTYDIKIDSNGDAKPDITYRWTFSSQDTRGTNTFLYNNGPVTSLTDDNLLFRQTYKLDAIAADGTVTTLLKNAPVAPSNVGPASMPNYDKDLFQAAVTDVPGGGQSYAGQADDPFFLDLRVFDLLYGAGAKADGSGLNEVGQDTLAGYNVNTVSLKLPKDTLALKGDATANPVIGVWSTTNRESVNLGTGAVDGTPVQVSRLGQPLVNEVVIPAALKDTFNAIDPTQDATVGKVPSATFGPVVDRVTNPEVPQLIKSIYGAPAPTGDPGTGQTTNRTDIAEIFLTGVTKNSSLDAFYAALGSGSGKAPIQADLNSQTMNTNGLQFGAGFQPSEMLRLNMSINKPTKLDPKAEMTSSLGVVGNDLQGFPNGRRLTDDVVDIELVTLGGFFLPGNNKDTEDPQNSQAALLAKVGGDQVGVNDKAFGTSFPYIASPHNSSVNKAEGGTVTVAGPTTTVTATVTATPSPTANGGSGKAQGSVPPANGVRTPKGGVDTGAGGSTPTSAVLPLVTGTAAVLLLAAGGASIVSNRRKRAAAEDTTAE</sequence>
<gene>
    <name evidence="3" type="ORF">RHODO2019_09755</name>
</gene>
<proteinExistence type="predicted"/>
<accession>A0ABY6NVU5</accession>
<evidence type="ECO:0000256" key="1">
    <source>
        <dbReference type="SAM" id="MobiDB-lite"/>
    </source>
</evidence>
<feature type="region of interest" description="Disordered" evidence="1">
    <location>
        <begin position="537"/>
        <end position="578"/>
    </location>
</feature>
<reference evidence="3" key="1">
    <citation type="submission" date="2022-10" db="EMBL/GenBank/DDBJ databases">
        <title>Rhodococcus sp.75.</title>
        <authorList>
            <person name="Sun M."/>
        </authorList>
    </citation>
    <scope>NUCLEOTIDE SEQUENCE</scope>
    <source>
        <strain evidence="3">75</strain>
    </source>
</reference>
<evidence type="ECO:0000313" key="3">
    <source>
        <dbReference type="EMBL" id="UZJ23515.1"/>
    </source>
</evidence>
<dbReference type="EMBL" id="CP110615">
    <property type="protein sequence ID" value="UZJ23515.1"/>
    <property type="molecule type" value="Genomic_DNA"/>
</dbReference>
<keyword evidence="2" id="KW-0472">Membrane</keyword>
<keyword evidence="2" id="KW-0812">Transmembrane</keyword>
<evidence type="ECO:0000313" key="4">
    <source>
        <dbReference type="Proteomes" id="UP001164965"/>
    </source>
</evidence>
<dbReference type="InterPro" id="IPR025566">
    <property type="entry name" value="DUF4331"/>
</dbReference>
<feature type="transmembrane region" description="Helical" evidence="2">
    <location>
        <begin position="582"/>
        <end position="604"/>
    </location>
</feature>
<dbReference type="Pfam" id="PF14224">
    <property type="entry name" value="DUF4331"/>
    <property type="match status" value="1"/>
</dbReference>
<keyword evidence="2" id="KW-1133">Transmembrane helix</keyword>
<keyword evidence="4" id="KW-1185">Reference proteome</keyword>
<name>A0ABY6NVU5_9NOCA</name>
<dbReference type="Proteomes" id="UP001164965">
    <property type="component" value="Chromosome"/>
</dbReference>
<organism evidence="3 4">
    <name type="scientific">Rhodococcus antarcticus</name>
    <dbReference type="NCBI Taxonomy" id="2987751"/>
    <lineage>
        <taxon>Bacteria</taxon>
        <taxon>Bacillati</taxon>
        <taxon>Actinomycetota</taxon>
        <taxon>Actinomycetes</taxon>
        <taxon>Mycobacteriales</taxon>
        <taxon>Nocardiaceae</taxon>
        <taxon>Rhodococcus</taxon>
    </lineage>
</organism>
<protein>
    <submittedName>
        <fullName evidence="3">DUF4331 domain-containing protein</fullName>
    </submittedName>
</protein>
<evidence type="ECO:0000256" key="2">
    <source>
        <dbReference type="SAM" id="Phobius"/>
    </source>
</evidence>